<dbReference type="EMBL" id="MPDK01000003">
    <property type="protein sequence ID" value="PWI58461.1"/>
    <property type="molecule type" value="Genomic_DNA"/>
</dbReference>
<comment type="caution">
    <text evidence="10">The sequence shown here is derived from an EMBL/GenBank/DDBJ whole genome shotgun (WGS) entry which is preliminary data.</text>
</comment>
<dbReference type="Proteomes" id="UP000245380">
    <property type="component" value="Unassembled WGS sequence"/>
</dbReference>
<reference evidence="10 11" key="1">
    <citation type="submission" date="2016-11" db="EMBL/GenBank/DDBJ databases">
        <title>Comparative genomics of Acidibacillus ferroxidans species.</title>
        <authorList>
            <person name="Oliveira G."/>
            <person name="Nunes G."/>
            <person name="Oliveira R."/>
            <person name="Araujo F."/>
            <person name="Salim A."/>
            <person name="Scholte L."/>
            <person name="Morais D."/>
            <person name="Nancucheo I."/>
            <person name="Johnson D.B."/>
            <person name="Grail B."/>
            <person name="Bittencourt J."/>
            <person name="Valadares R."/>
        </authorList>
    </citation>
    <scope>NUCLEOTIDE SEQUENCE [LARGE SCALE GENOMIC DNA]</scope>
    <source>
        <strain evidence="10 11">Y002</strain>
    </source>
</reference>
<dbReference type="PANTHER" id="PTHR43033">
    <property type="entry name" value="TRNA(ILE)-LYSIDINE SYNTHASE-RELATED"/>
    <property type="match status" value="1"/>
</dbReference>
<dbReference type="Pfam" id="PF01171">
    <property type="entry name" value="ATP_bind_3"/>
    <property type="match status" value="1"/>
</dbReference>
<protein>
    <recommendedName>
        <fullName evidence="8">tRNA(Ile)-lysidine synthase</fullName>
        <ecNumber evidence="8">6.3.4.19</ecNumber>
    </recommendedName>
    <alternativeName>
        <fullName evidence="8">tRNA(Ile)-2-lysyl-cytidine synthase</fullName>
    </alternativeName>
    <alternativeName>
        <fullName evidence="8">tRNA(Ile)-lysidine synthetase</fullName>
    </alternativeName>
</protein>
<evidence type="ECO:0000256" key="8">
    <source>
        <dbReference type="HAMAP-Rule" id="MF_01161"/>
    </source>
</evidence>
<evidence type="ECO:0000256" key="2">
    <source>
        <dbReference type="ARBA" id="ARBA00022490"/>
    </source>
</evidence>
<dbReference type="SUPFAM" id="SSF82829">
    <property type="entry name" value="MesJ substrate recognition domain-like"/>
    <property type="match status" value="1"/>
</dbReference>
<dbReference type="InterPro" id="IPR014729">
    <property type="entry name" value="Rossmann-like_a/b/a_fold"/>
</dbReference>
<sequence>MSIEEKVAAVLAPWVHVAKQADVVVLIGVSGGVDSMVLFDVLEHLRHTLVFRLVACHVHHGLRGTEADRDARAVQNFALQRHVEFRMMHVDVLQNRLPGESEEMAARRLRYEALKNVADEYESCILVTAHHANDQVETMLDRILRGTGPSGLRAMREVRPIGRHILVRPLLTLYKNDLIQYARTRNLPFVEDSSNADLRYRRNRIRRELLPYLRTSFNPKVDHALLQLGRIVADEDQYLTGVAREHMLACTRRTHDGTLIAREDLLRLPIALQRRVIKLVLEGIDESVTWQYAEIENLLELVRSEKTRRMMLPHDWMVFTTVDFLHIGRFASRGDSEEFPWNPFPLDWSSFFSFLRFHWQVEAKVVKRPIAYPTSHFEAFFARSREECFIFRPWRVGDRIEPLGMKGSKLVSDLFTEGKVERVLRPYYPLLTLGDEILWVPGLCRSRSHLVDSKTEFVQQIVFRV</sequence>
<evidence type="ECO:0000256" key="1">
    <source>
        <dbReference type="ARBA" id="ARBA00004496"/>
    </source>
</evidence>
<evidence type="ECO:0000256" key="5">
    <source>
        <dbReference type="ARBA" id="ARBA00022741"/>
    </source>
</evidence>
<dbReference type="GO" id="GO:0005524">
    <property type="term" value="F:ATP binding"/>
    <property type="evidence" value="ECO:0007669"/>
    <property type="project" value="UniProtKB-UniRule"/>
</dbReference>
<dbReference type="SUPFAM" id="SSF56037">
    <property type="entry name" value="PheT/TilS domain"/>
    <property type="match status" value="1"/>
</dbReference>
<comment type="similarity">
    <text evidence="8">Belongs to the tRNA(Ile)-lysidine synthase family.</text>
</comment>
<evidence type="ECO:0000256" key="6">
    <source>
        <dbReference type="ARBA" id="ARBA00022840"/>
    </source>
</evidence>
<dbReference type="Gene3D" id="1.20.59.20">
    <property type="match status" value="1"/>
</dbReference>
<feature type="domain" description="Lysidine-tRNA(Ile) synthetase C-terminal" evidence="9">
    <location>
        <begin position="389"/>
        <end position="463"/>
    </location>
</feature>
<evidence type="ECO:0000256" key="7">
    <source>
        <dbReference type="ARBA" id="ARBA00048539"/>
    </source>
</evidence>
<feature type="binding site" evidence="8">
    <location>
        <begin position="30"/>
        <end position="35"/>
    </location>
    <ligand>
        <name>ATP</name>
        <dbReference type="ChEBI" id="CHEBI:30616"/>
    </ligand>
</feature>
<gene>
    <name evidence="8" type="primary">tilS</name>
    <name evidence="10" type="ORF">BM613_02730</name>
</gene>
<dbReference type="RefSeq" id="WP_109429650.1">
    <property type="nucleotide sequence ID" value="NZ_MPDK01000003.1"/>
</dbReference>
<comment type="subcellular location">
    <subcellularLocation>
        <location evidence="1 8">Cytoplasm</location>
    </subcellularLocation>
</comment>
<comment type="domain">
    <text evidence="8">The N-terminal region contains the highly conserved SGGXDS motif, predicted to be a P-loop motif involved in ATP binding.</text>
</comment>
<dbReference type="Pfam" id="PF11734">
    <property type="entry name" value="TilS_C"/>
    <property type="match status" value="1"/>
</dbReference>
<comment type="catalytic activity">
    <reaction evidence="7 8">
        <text>cytidine(34) in tRNA(Ile2) + L-lysine + ATP = lysidine(34) in tRNA(Ile2) + AMP + diphosphate + H(+)</text>
        <dbReference type="Rhea" id="RHEA:43744"/>
        <dbReference type="Rhea" id="RHEA-COMP:10625"/>
        <dbReference type="Rhea" id="RHEA-COMP:10670"/>
        <dbReference type="ChEBI" id="CHEBI:15378"/>
        <dbReference type="ChEBI" id="CHEBI:30616"/>
        <dbReference type="ChEBI" id="CHEBI:32551"/>
        <dbReference type="ChEBI" id="CHEBI:33019"/>
        <dbReference type="ChEBI" id="CHEBI:82748"/>
        <dbReference type="ChEBI" id="CHEBI:83665"/>
        <dbReference type="ChEBI" id="CHEBI:456215"/>
        <dbReference type="EC" id="6.3.4.19"/>
    </reaction>
</comment>
<dbReference type="InterPro" id="IPR011063">
    <property type="entry name" value="TilS/TtcA_N"/>
</dbReference>
<dbReference type="InterPro" id="IPR012795">
    <property type="entry name" value="tRNA_Ile_lys_synt_N"/>
</dbReference>
<keyword evidence="11" id="KW-1185">Reference proteome</keyword>
<dbReference type="NCBIfam" id="TIGR02432">
    <property type="entry name" value="lysidine_TilS_N"/>
    <property type="match status" value="1"/>
</dbReference>
<evidence type="ECO:0000256" key="3">
    <source>
        <dbReference type="ARBA" id="ARBA00022598"/>
    </source>
</evidence>
<dbReference type="AlphaFoldDB" id="A0A2U3DB06"/>
<dbReference type="Gene3D" id="3.40.50.620">
    <property type="entry name" value="HUPs"/>
    <property type="match status" value="1"/>
</dbReference>
<evidence type="ECO:0000313" key="10">
    <source>
        <dbReference type="EMBL" id="PWI58461.1"/>
    </source>
</evidence>
<dbReference type="PANTHER" id="PTHR43033:SF1">
    <property type="entry name" value="TRNA(ILE)-LYSIDINE SYNTHASE-RELATED"/>
    <property type="match status" value="1"/>
</dbReference>
<dbReference type="NCBIfam" id="TIGR02433">
    <property type="entry name" value="lysidine_TilS_C"/>
    <property type="match status" value="1"/>
</dbReference>
<comment type="function">
    <text evidence="8">Ligates lysine onto the cytidine present at position 34 of the AUA codon-specific tRNA(Ile) that contains the anticodon CAU, in an ATP-dependent manner. Cytidine is converted to lysidine, thus changing the amino acid specificity of the tRNA from methionine to isoleucine.</text>
</comment>
<dbReference type="GO" id="GO:0005737">
    <property type="term" value="C:cytoplasm"/>
    <property type="evidence" value="ECO:0007669"/>
    <property type="project" value="UniProtKB-SubCell"/>
</dbReference>
<keyword evidence="5 8" id="KW-0547">Nucleotide-binding</keyword>
<evidence type="ECO:0000256" key="4">
    <source>
        <dbReference type="ARBA" id="ARBA00022694"/>
    </source>
</evidence>
<evidence type="ECO:0000259" key="9">
    <source>
        <dbReference type="SMART" id="SM00977"/>
    </source>
</evidence>
<name>A0A2U3DB06_SULT2</name>
<dbReference type="InterPro" id="IPR012094">
    <property type="entry name" value="tRNA_Ile_lys_synt"/>
</dbReference>
<organism evidence="10 11">
    <name type="scientific">Sulfoacidibacillus thermotolerans</name>
    <name type="common">Acidibacillus sulfuroxidans</name>
    <dbReference type="NCBI Taxonomy" id="1765684"/>
    <lineage>
        <taxon>Bacteria</taxon>
        <taxon>Bacillati</taxon>
        <taxon>Bacillota</taxon>
        <taxon>Bacilli</taxon>
        <taxon>Bacillales</taxon>
        <taxon>Alicyclobacillaceae</taxon>
        <taxon>Sulfoacidibacillus</taxon>
    </lineage>
</organism>
<dbReference type="CDD" id="cd01992">
    <property type="entry name" value="TilS_N"/>
    <property type="match status" value="1"/>
</dbReference>
<dbReference type="EC" id="6.3.4.19" evidence="8"/>
<dbReference type="SMART" id="SM00977">
    <property type="entry name" value="TilS_C"/>
    <property type="match status" value="1"/>
</dbReference>
<keyword evidence="4 8" id="KW-0819">tRNA processing</keyword>
<dbReference type="HAMAP" id="MF_01161">
    <property type="entry name" value="tRNA_Ile_lys_synt"/>
    <property type="match status" value="1"/>
</dbReference>
<keyword evidence="3 8" id="KW-0436">Ligase</keyword>
<accession>A0A2U3DB06</accession>
<evidence type="ECO:0000313" key="11">
    <source>
        <dbReference type="Proteomes" id="UP000245380"/>
    </source>
</evidence>
<proteinExistence type="inferred from homology"/>
<dbReference type="OrthoDB" id="9807403at2"/>
<keyword evidence="6 8" id="KW-0067">ATP-binding</keyword>
<dbReference type="SUPFAM" id="SSF52402">
    <property type="entry name" value="Adenine nucleotide alpha hydrolases-like"/>
    <property type="match status" value="1"/>
</dbReference>
<keyword evidence="2 8" id="KW-0963">Cytoplasm</keyword>
<dbReference type="InterPro" id="IPR012796">
    <property type="entry name" value="Lysidine-tRNA-synth_C"/>
</dbReference>
<dbReference type="GO" id="GO:0032267">
    <property type="term" value="F:tRNA(Ile)-lysidine synthase activity"/>
    <property type="evidence" value="ECO:0007669"/>
    <property type="project" value="UniProtKB-EC"/>
</dbReference>
<dbReference type="GO" id="GO:0006400">
    <property type="term" value="P:tRNA modification"/>
    <property type="evidence" value="ECO:0007669"/>
    <property type="project" value="UniProtKB-UniRule"/>
</dbReference>